<keyword evidence="4" id="KW-1185">Reference proteome</keyword>
<protein>
    <recommendedName>
        <fullName evidence="2">F-box domain-containing protein</fullName>
    </recommendedName>
</protein>
<reference evidence="3" key="1">
    <citation type="submission" date="2022-12" db="EMBL/GenBank/DDBJ databases">
        <title>Draft genome assemblies for two species of Escallonia (Escalloniales).</title>
        <authorList>
            <person name="Chanderbali A."/>
            <person name="Dervinis C."/>
            <person name="Anghel I."/>
            <person name="Soltis D."/>
            <person name="Soltis P."/>
            <person name="Zapata F."/>
        </authorList>
    </citation>
    <scope>NUCLEOTIDE SEQUENCE</scope>
    <source>
        <strain evidence="3">UCBG64.0493</strain>
        <tissue evidence="3">Leaf</tissue>
    </source>
</reference>
<dbReference type="EMBL" id="JAVXUP010001158">
    <property type="protein sequence ID" value="KAK3015250.1"/>
    <property type="molecule type" value="Genomic_DNA"/>
</dbReference>
<sequence>CFRPPLNRSPPIIKKPNIPRRPPPQRRSTNGGNDRLSNLPNEILCHILSFLPTKNAVATSILSSRYLSLWSCIPVLDFHYQPHLHSPQKFVEFVNKVLVRNRSPSIDTFKLSFKNWTDLEPISSVNRWIKAVIKQSIVKMELSVFANHVVKGDECFGEFWFKFVALEPDGSVLGALLGACKVHGAIELGNEVARRLLHMQPRHSGQYIIPKIYELQDAYILGLLGRGHIDGETGLGPKYGFWIGTTDPCDSSAVDSNTTARWFGIGEKAGVRVLLLVPAWKDLIHPPEKGEEEEEEEAVPICASTWFDTRLMDIGEWDWKAS</sequence>
<feature type="domain" description="F-box" evidence="2">
    <location>
        <begin position="33"/>
        <end position="69"/>
    </location>
</feature>
<dbReference type="InterPro" id="IPR001810">
    <property type="entry name" value="F-box_dom"/>
</dbReference>
<organism evidence="3 4">
    <name type="scientific">Escallonia herrerae</name>
    <dbReference type="NCBI Taxonomy" id="1293975"/>
    <lineage>
        <taxon>Eukaryota</taxon>
        <taxon>Viridiplantae</taxon>
        <taxon>Streptophyta</taxon>
        <taxon>Embryophyta</taxon>
        <taxon>Tracheophyta</taxon>
        <taxon>Spermatophyta</taxon>
        <taxon>Magnoliopsida</taxon>
        <taxon>eudicotyledons</taxon>
        <taxon>Gunneridae</taxon>
        <taxon>Pentapetalae</taxon>
        <taxon>asterids</taxon>
        <taxon>campanulids</taxon>
        <taxon>Escalloniales</taxon>
        <taxon>Escalloniaceae</taxon>
        <taxon>Escallonia</taxon>
    </lineage>
</organism>
<feature type="region of interest" description="Disordered" evidence="1">
    <location>
        <begin position="1"/>
        <end position="35"/>
    </location>
</feature>
<feature type="non-terminal residue" evidence="3">
    <location>
        <position position="1"/>
    </location>
</feature>
<dbReference type="AlphaFoldDB" id="A0AA88VVN6"/>
<dbReference type="Proteomes" id="UP001188597">
    <property type="component" value="Unassembled WGS sequence"/>
</dbReference>
<gene>
    <name evidence="3" type="ORF">RJ639_006038</name>
</gene>
<evidence type="ECO:0000313" key="3">
    <source>
        <dbReference type="EMBL" id="KAK3015250.1"/>
    </source>
</evidence>
<dbReference type="PANTHER" id="PTHR31293">
    <property type="entry name" value="RNI-LIKE SUPERFAMILY PROTEIN"/>
    <property type="match status" value="1"/>
</dbReference>
<accession>A0AA88VVN6</accession>
<dbReference type="PROSITE" id="PS50181">
    <property type="entry name" value="FBOX"/>
    <property type="match status" value="1"/>
</dbReference>
<evidence type="ECO:0000259" key="2">
    <source>
        <dbReference type="PROSITE" id="PS50181"/>
    </source>
</evidence>
<dbReference type="SUPFAM" id="SSF81383">
    <property type="entry name" value="F-box domain"/>
    <property type="match status" value="1"/>
</dbReference>
<dbReference type="InterPro" id="IPR036047">
    <property type="entry name" value="F-box-like_dom_sf"/>
</dbReference>
<evidence type="ECO:0000256" key="1">
    <source>
        <dbReference type="SAM" id="MobiDB-lite"/>
    </source>
</evidence>
<dbReference type="Gene3D" id="1.20.1280.50">
    <property type="match status" value="1"/>
</dbReference>
<dbReference type="Pfam" id="PF00646">
    <property type="entry name" value="F-box"/>
    <property type="match status" value="1"/>
</dbReference>
<dbReference type="PANTHER" id="PTHR31293:SF12">
    <property type="entry name" value="RNI-LIKE SUPERFAMILY PROTEIN"/>
    <property type="match status" value="1"/>
</dbReference>
<evidence type="ECO:0000313" key="4">
    <source>
        <dbReference type="Proteomes" id="UP001188597"/>
    </source>
</evidence>
<dbReference type="InterPro" id="IPR055294">
    <property type="entry name" value="FBL60-like"/>
</dbReference>
<proteinExistence type="predicted"/>
<comment type="caution">
    <text evidence="3">The sequence shown here is derived from an EMBL/GenBank/DDBJ whole genome shotgun (WGS) entry which is preliminary data.</text>
</comment>
<dbReference type="CDD" id="cd22160">
    <property type="entry name" value="F-box_AtFBL13-like"/>
    <property type="match status" value="1"/>
</dbReference>
<dbReference type="InterPro" id="IPR053781">
    <property type="entry name" value="F-box_AtFBL13-like"/>
</dbReference>
<name>A0AA88VVN6_9ASTE</name>